<dbReference type="AlphaFoldDB" id="A0A0R0BCF9"/>
<dbReference type="EMBL" id="LDJH01000028">
    <property type="protein sequence ID" value="KRG54989.1"/>
    <property type="molecule type" value="Genomic_DNA"/>
</dbReference>
<keyword evidence="2" id="KW-1185">Reference proteome</keyword>
<protein>
    <submittedName>
        <fullName evidence="1">Uncharacterized protein</fullName>
    </submittedName>
</protein>
<proteinExistence type="predicted"/>
<comment type="caution">
    <text evidence="1">The sequence shown here is derived from an EMBL/GenBank/DDBJ whole genome shotgun (WGS) entry which is preliminary data.</text>
</comment>
<name>A0A0R0BCF9_9GAMM</name>
<organism evidence="1 2">
    <name type="scientific">Stenotrophomonas koreensis</name>
    <dbReference type="NCBI Taxonomy" id="266128"/>
    <lineage>
        <taxon>Bacteria</taxon>
        <taxon>Pseudomonadati</taxon>
        <taxon>Pseudomonadota</taxon>
        <taxon>Gammaproteobacteria</taxon>
        <taxon>Lysobacterales</taxon>
        <taxon>Lysobacteraceae</taxon>
        <taxon>Stenotrophomonas</taxon>
    </lineage>
</organism>
<dbReference type="PATRIC" id="fig|266128.3.peg.1651"/>
<sequence>MRYAAVALEFVSLAIRDIIRREMLISSYPEDRYWAARQLKVALDSVDDDSWSAALPKGGDSVRFYNKQVKHLLRQGPMTPFRFHRVALSLLDKRSKGANFSLARIEALTGWQEWPVPGKDRQWRLLRWLDWKGAVHTEDGQPAAEPSLYFAFLEEKNSIEPGRVVYGGDGRVLARTEDGGKLTQIRFAAIPCTQFFDAADQIDDLEPGLVSDEARRVRLLQLQENLSGADLPVIDLLIRSRPPWAVRLPVGTWWVLGLGGGVPTLADARLFLTDTRDPRKQSDTGPLPLGIFGAVPQYWLRRLRDIFSLAHVADADIGGRPGPG</sequence>
<evidence type="ECO:0000313" key="1">
    <source>
        <dbReference type="EMBL" id="KRG54989.1"/>
    </source>
</evidence>
<accession>A0A0R0BCF9</accession>
<dbReference type="Proteomes" id="UP000051254">
    <property type="component" value="Unassembled WGS sequence"/>
</dbReference>
<evidence type="ECO:0000313" key="2">
    <source>
        <dbReference type="Proteomes" id="UP000051254"/>
    </source>
</evidence>
<dbReference type="RefSeq" id="WP_057667458.1">
    <property type="nucleotide sequence ID" value="NZ_LDJH01000028.1"/>
</dbReference>
<gene>
    <name evidence="1" type="ORF">ABB25_12985</name>
</gene>
<reference evidence="1 2" key="1">
    <citation type="submission" date="2015-05" db="EMBL/GenBank/DDBJ databases">
        <title>Genome sequencing and analysis of members of genus Stenotrophomonas.</title>
        <authorList>
            <person name="Patil P.P."/>
            <person name="Midha S."/>
            <person name="Patil P.B."/>
        </authorList>
    </citation>
    <scope>NUCLEOTIDE SEQUENCE [LARGE SCALE GENOMIC DNA]</scope>
    <source>
        <strain evidence="1 2">DSM 17805</strain>
    </source>
</reference>